<protein>
    <submittedName>
        <fullName evidence="1">DNA alkylation repair protein</fullName>
    </submittedName>
</protein>
<dbReference type="PANTHER" id="PTHR41291:SF1">
    <property type="entry name" value="DNA ALKYLATION REPAIR PROTEIN"/>
    <property type="match status" value="1"/>
</dbReference>
<evidence type="ECO:0000313" key="1">
    <source>
        <dbReference type="EMBL" id="OEG21678.1"/>
    </source>
</evidence>
<dbReference type="AlphaFoldDB" id="A0A1E5H9Q1"/>
<name>A0A1E5H9Q1_9ENTE</name>
<dbReference type="InterPro" id="IPR014825">
    <property type="entry name" value="DNA_alkylation"/>
</dbReference>
<organism evidence="1 2">
    <name type="scientific">Enterococcus ureilyticus</name>
    <dbReference type="NCBI Taxonomy" id="1131292"/>
    <lineage>
        <taxon>Bacteria</taxon>
        <taxon>Bacillati</taxon>
        <taxon>Bacillota</taxon>
        <taxon>Bacilli</taxon>
        <taxon>Lactobacillales</taxon>
        <taxon>Enterococcaceae</taxon>
        <taxon>Enterococcus</taxon>
    </lineage>
</organism>
<evidence type="ECO:0000313" key="2">
    <source>
        <dbReference type="Proteomes" id="UP000094469"/>
    </source>
</evidence>
<sequence>MSLVEIMGELEKLGTAQTRKTFRTHGAPTNCYGVKIGDLKKYLLKKVKDHHELCLELFATGNSDAQYLAGLAIDSKKMTKVEITSWLRQSSWSAIDETIVAGVAAESPFALELAREWLAMSDSKSQNVGWLTFGKYLSIQSDDQIAQVEIEQLLQRLKKEIHTAPNEIRYSMNQFIIYVGSYYTNLTDIALETAADIKEIEITLATRGCRLPDPATKIQKLKDHNRLGIKRKQIIC</sequence>
<dbReference type="EMBL" id="MIKC01000039">
    <property type="protein sequence ID" value="OEG21678.1"/>
    <property type="molecule type" value="Genomic_DNA"/>
</dbReference>
<dbReference type="Proteomes" id="UP000094469">
    <property type="component" value="Unassembled WGS sequence"/>
</dbReference>
<dbReference type="InterPro" id="IPR016024">
    <property type="entry name" value="ARM-type_fold"/>
</dbReference>
<gene>
    <name evidence="1" type="ORF">BCR24_07340</name>
</gene>
<dbReference type="OrthoDB" id="9801369at2"/>
<reference evidence="2" key="1">
    <citation type="submission" date="2016-09" db="EMBL/GenBank/DDBJ databases">
        <authorList>
            <person name="Gulvik C.A."/>
        </authorList>
    </citation>
    <scope>NUCLEOTIDE SEQUENCE [LARGE SCALE GENOMIC DNA]</scope>
    <source>
        <strain evidence="2">LMG 26676</strain>
    </source>
</reference>
<comment type="caution">
    <text evidence="1">The sequence shown here is derived from an EMBL/GenBank/DDBJ whole genome shotgun (WGS) entry which is preliminary data.</text>
</comment>
<proteinExistence type="predicted"/>
<accession>A0A1E5H9Q1</accession>
<dbReference type="Pfam" id="PF08713">
    <property type="entry name" value="DNA_alkylation"/>
    <property type="match status" value="1"/>
</dbReference>
<dbReference type="SUPFAM" id="SSF48371">
    <property type="entry name" value="ARM repeat"/>
    <property type="match status" value="1"/>
</dbReference>
<dbReference type="STRING" id="1131292.BCR24_07340"/>
<dbReference type="PANTHER" id="PTHR41291">
    <property type="entry name" value="DNA ALKYLATION REPAIR PROTEIN"/>
    <property type="match status" value="1"/>
</dbReference>
<dbReference type="RefSeq" id="WP_069641063.1">
    <property type="nucleotide sequence ID" value="NZ_JAFBEZ010000005.1"/>
</dbReference>
<keyword evidence="2" id="KW-1185">Reference proteome</keyword>